<dbReference type="EMBL" id="JARJCW010000101">
    <property type="protein sequence ID" value="KAJ7194129.1"/>
    <property type="molecule type" value="Genomic_DNA"/>
</dbReference>
<evidence type="ECO:0000313" key="1">
    <source>
        <dbReference type="EMBL" id="KAJ7194129.1"/>
    </source>
</evidence>
<dbReference type="Proteomes" id="UP001219525">
    <property type="component" value="Unassembled WGS sequence"/>
</dbReference>
<keyword evidence="2" id="KW-1185">Reference proteome</keyword>
<dbReference type="AlphaFoldDB" id="A0AAD6V056"/>
<proteinExistence type="predicted"/>
<organism evidence="1 2">
    <name type="scientific">Mycena pura</name>
    <dbReference type="NCBI Taxonomy" id="153505"/>
    <lineage>
        <taxon>Eukaryota</taxon>
        <taxon>Fungi</taxon>
        <taxon>Dikarya</taxon>
        <taxon>Basidiomycota</taxon>
        <taxon>Agaricomycotina</taxon>
        <taxon>Agaricomycetes</taxon>
        <taxon>Agaricomycetidae</taxon>
        <taxon>Agaricales</taxon>
        <taxon>Marasmiineae</taxon>
        <taxon>Mycenaceae</taxon>
        <taxon>Mycena</taxon>
    </lineage>
</organism>
<name>A0AAD6V056_9AGAR</name>
<evidence type="ECO:0000313" key="2">
    <source>
        <dbReference type="Proteomes" id="UP001219525"/>
    </source>
</evidence>
<gene>
    <name evidence="1" type="ORF">GGX14DRAFT_404913</name>
</gene>
<sequence>MISGTKLYVVSGPKRVSNSVTWILEAKEETALCLVYTNFRAHVQNSIVLNDFWNKVVCTTLLSPSIVLNDFWDKVILIKEETALCLVYTNFLAHVQNSIVLNDFWNKVVCMTLSSPTKMLNLRTWESSNMRTFKFSIVPTYSQALKLSPLVVGSSNIHISQRQVTPSGPSIYWTKQPIATQKRNLYMSGRVFVNQVRTDDQAHQYIGPNNPSRPKKEIRTFLTAFLYTNGSTRAWVDKYQTT</sequence>
<accession>A0AAD6V056</accession>
<protein>
    <submittedName>
        <fullName evidence="1">Uncharacterized protein</fullName>
    </submittedName>
</protein>
<reference evidence="1" key="1">
    <citation type="submission" date="2023-03" db="EMBL/GenBank/DDBJ databases">
        <title>Massive genome expansion in bonnet fungi (Mycena s.s.) driven by repeated elements and novel gene families across ecological guilds.</title>
        <authorList>
            <consortium name="Lawrence Berkeley National Laboratory"/>
            <person name="Harder C.B."/>
            <person name="Miyauchi S."/>
            <person name="Viragh M."/>
            <person name="Kuo A."/>
            <person name="Thoen E."/>
            <person name="Andreopoulos B."/>
            <person name="Lu D."/>
            <person name="Skrede I."/>
            <person name="Drula E."/>
            <person name="Henrissat B."/>
            <person name="Morin E."/>
            <person name="Kohler A."/>
            <person name="Barry K."/>
            <person name="LaButti K."/>
            <person name="Morin E."/>
            <person name="Salamov A."/>
            <person name="Lipzen A."/>
            <person name="Mereny Z."/>
            <person name="Hegedus B."/>
            <person name="Baldrian P."/>
            <person name="Stursova M."/>
            <person name="Weitz H."/>
            <person name="Taylor A."/>
            <person name="Grigoriev I.V."/>
            <person name="Nagy L.G."/>
            <person name="Martin F."/>
            <person name="Kauserud H."/>
        </authorList>
    </citation>
    <scope>NUCLEOTIDE SEQUENCE</scope>
    <source>
        <strain evidence="1">9144</strain>
    </source>
</reference>
<comment type="caution">
    <text evidence="1">The sequence shown here is derived from an EMBL/GenBank/DDBJ whole genome shotgun (WGS) entry which is preliminary data.</text>
</comment>